<gene>
    <name evidence="1" type="ORF">E3C22_06505</name>
</gene>
<keyword evidence="2" id="KW-1185">Reference proteome</keyword>
<proteinExistence type="predicted"/>
<dbReference type="EMBL" id="SOZD01000002">
    <property type="protein sequence ID" value="TFF25029.1"/>
    <property type="molecule type" value="Genomic_DNA"/>
</dbReference>
<dbReference type="AlphaFoldDB" id="A0A4Y8RN77"/>
<name>A0A4Y8RN77_9HYPH</name>
<protein>
    <submittedName>
        <fullName evidence="1">Uncharacterized protein</fullName>
    </submittedName>
</protein>
<dbReference type="Proteomes" id="UP000298179">
    <property type="component" value="Unassembled WGS sequence"/>
</dbReference>
<reference evidence="1 2" key="1">
    <citation type="submission" date="2019-03" db="EMBL/GenBank/DDBJ databases">
        <title>Jiella endophytica sp. nov., a novel endophytic bacterium isolated from root of Ficus microcarpa Linn. f.</title>
        <authorList>
            <person name="Tuo L."/>
        </authorList>
    </citation>
    <scope>NUCLEOTIDE SEQUENCE [LARGE SCALE GENOMIC DNA]</scope>
    <source>
        <strain evidence="1 2">CBS5Q-3</strain>
    </source>
</reference>
<comment type="caution">
    <text evidence="1">The sequence shown here is derived from an EMBL/GenBank/DDBJ whole genome shotgun (WGS) entry which is preliminary data.</text>
</comment>
<accession>A0A4Y8RN77</accession>
<sequence length="68" mass="8008">MKQQPDGKWMVHDPKTGRWLEVPGYGAMKSTPLLLNEEIDLTKPIFEQVLELEMRQSRKTSRKRIRKG</sequence>
<evidence type="ECO:0000313" key="2">
    <source>
        <dbReference type="Proteomes" id="UP000298179"/>
    </source>
</evidence>
<evidence type="ECO:0000313" key="1">
    <source>
        <dbReference type="EMBL" id="TFF25029.1"/>
    </source>
</evidence>
<organism evidence="1 2">
    <name type="scientific">Jiella endophytica</name>
    <dbReference type="NCBI Taxonomy" id="2558362"/>
    <lineage>
        <taxon>Bacteria</taxon>
        <taxon>Pseudomonadati</taxon>
        <taxon>Pseudomonadota</taxon>
        <taxon>Alphaproteobacteria</taxon>
        <taxon>Hyphomicrobiales</taxon>
        <taxon>Aurantimonadaceae</taxon>
        <taxon>Jiella</taxon>
    </lineage>
</organism>
<dbReference type="OrthoDB" id="8421865at2"/>